<organism evidence="6 7">
    <name type="scientific">Potamilus streckersoni</name>
    <dbReference type="NCBI Taxonomy" id="2493646"/>
    <lineage>
        <taxon>Eukaryota</taxon>
        <taxon>Metazoa</taxon>
        <taxon>Spiralia</taxon>
        <taxon>Lophotrochozoa</taxon>
        <taxon>Mollusca</taxon>
        <taxon>Bivalvia</taxon>
        <taxon>Autobranchia</taxon>
        <taxon>Heteroconchia</taxon>
        <taxon>Palaeoheterodonta</taxon>
        <taxon>Unionida</taxon>
        <taxon>Unionoidea</taxon>
        <taxon>Unionidae</taxon>
        <taxon>Ambleminae</taxon>
        <taxon>Lampsilini</taxon>
        <taxon>Potamilus</taxon>
    </lineage>
</organism>
<keyword evidence="7" id="KW-1185">Reference proteome</keyword>
<reference evidence="6" key="2">
    <citation type="journal article" date="2021" name="Genome Biol. Evol.">
        <title>Developing a high-quality reference genome for a parasitic bivalve with doubly uniparental inheritance (Bivalvia: Unionida).</title>
        <authorList>
            <person name="Smith C.H."/>
        </authorList>
    </citation>
    <scope>NUCLEOTIDE SEQUENCE</scope>
    <source>
        <strain evidence="6">CHS0354</strain>
        <tissue evidence="6">Mantle</tissue>
    </source>
</reference>
<dbReference type="PROSITE" id="PS50089">
    <property type="entry name" value="ZF_RING_2"/>
    <property type="match status" value="1"/>
</dbReference>
<evidence type="ECO:0000313" key="7">
    <source>
        <dbReference type="Proteomes" id="UP001195483"/>
    </source>
</evidence>
<dbReference type="AlphaFoldDB" id="A0AAE0SH79"/>
<feature type="compositionally biased region" description="Low complexity" evidence="4">
    <location>
        <begin position="361"/>
        <end position="373"/>
    </location>
</feature>
<evidence type="ECO:0000313" key="6">
    <source>
        <dbReference type="EMBL" id="KAK3591656.1"/>
    </source>
</evidence>
<dbReference type="Proteomes" id="UP001195483">
    <property type="component" value="Unassembled WGS sequence"/>
</dbReference>
<feature type="region of interest" description="Disordered" evidence="4">
    <location>
        <begin position="263"/>
        <end position="285"/>
    </location>
</feature>
<feature type="compositionally biased region" description="Acidic residues" evidence="4">
    <location>
        <begin position="529"/>
        <end position="546"/>
    </location>
</feature>
<feature type="domain" description="RING-type" evidence="5">
    <location>
        <begin position="80"/>
        <end position="120"/>
    </location>
</feature>
<evidence type="ECO:0000259" key="5">
    <source>
        <dbReference type="PROSITE" id="PS50089"/>
    </source>
</evidence>
<feature type="region of interest" description="Disordered" evidence="4">
    <location>
        <begin position="321"/>
        <end position="387"/>
    </location>
</feature>
<accession>A0AAE0SH79</accession>
<dbReference type="GO" id="GO:0005634">
    <property type="term" value="C:nucleus"/>
    <property type="evidence" value="ECO:0007669"/>
    <property type="project" value="TreeGrafter"/>
</dbReference>
<sequence length="555" mass="61738">MCPFKRDKPMKRPTGIPQTFLININDPSMPGVYKTNTGYAVPAIDAVAYAQGKKERPPFLPNETRKEQEPAKAVPKDYLCPLCSNIMTDAVLIPSCGNSYCDECIRNDLLDTEEHICPTCGESEISPDSLIPNRFLRTSISSFYNETGTMVITTGVKAKPVIHAQHNGPGPQQPGVAPQAQSGSPVTQKPYMPSSRPTGALFGANALPRLQMSRPSSQGPAPLQQLTTRIQNKVSSPVPQTTVTDEELAKGMTIKTTLGYRRSMRFSSQDLPKPRRLPPRPSMRPPMILNINMPPPWSMHAQAFLGSPPAEMYRPHVLLPPPPGPIPTFTSVETKEKSPLSRSRARSRSGSPRRSRLNFHSITTTARSSPPSTTDDKIESKHEPLPVPEMDQLELDSDEISRREKEERFTDSSPYFKSKVALEKKALPRSVMESAGKVLSQKPMQLTLASAMSSPSIKPQPAKTRHHVFLDREDTPEEIQDRKLTRKSRKQSIGPSEQSLTLSSLATPVQQEERKPKKTHRALPMNESIMDESEFEPDYDEWTSDSEEGKTDRDS</sequence>
<dbReference type="CDD" id="cd16620">
    <property type="entry name" value="vRING-HC-C4C4_RBBP6"/>
    <property type="match status" value="1"/>
</dbReference>
<dbReference type="SMART" id="SM00504">
    <property type="entry name" value="Ubox"/>
    <property type="match status" value="1"/>
</dbReference>
<feature type="region of interest" description="Disordered" evidence="4">
    <location>
        <begin position="449"/>
        <end position="555"/>
    </location>
</feature>
<dbReference type="InterPro" id="IPR013083">
    <property type="entry name" value="Znf_RING/FYVE/PHD"/>
</dbReference>
<gene>
    <name evidence="6" type="ORF">CHS0354_040564</name>
</gene>
<name>A0AAE0SH79_9BIVA</name>
<feature type="compositionally biased region" description="Basic residues" evidence="4">
    <location>
        <begin position="343"/>
        <end position="357"/>
    </location>
</feature>
<dbReference type="SUPFAM" id="SSF57850">
    <property type="entry name" value="RING/U-box"/>
    <property type="match status" value="1"/>
</dbReference>
<comment type="caution">
    <text evidence="6">The sequence shown here is derived from an EMBL/GenBank/DDBJ whole genome shotgun (WGS) entry which is preliminary data.</text>
</comment>
<keyword evidence="2" id="KW-0862">Zinc</keyword>
<feature type="compositionally biased region" description="Basic and acidic residues" evidence="4">
    <location>
        <begin position="468"/>
        <end position="483"/>
    </location>
</feature>
<evidence type="ECO:0000256" key="3">
    <source>
        <dbReference type="PROSITE-ProRule" id="PRU00175"/>
    </source>
</evidence>
<reference evidence="6" key="1">
    <citation type="journal article" date="2021" name="Genome Biol. Evol.">
        <title>A High-Quality Reference Genome for a Parasitic Bivalve with Doubly Uniparental Inheritance (Bivalvia: Unionida).</title>
        <authorList>
            <person name="Smith C.H."/>
        </authorList>
    </citation>
    <scope>NUCLEOTIDE SEQUENCE</scope>
    <source>
        <strain evidence="6">CHS0354</strain>
    </source>
</reference>
<dbReference type="InterPro" id="IPR003613">
    <property type="entry name" value="Ubox_domain"/>
</dbReference>
<dbReference type="GO" id="GO:0061630">
    <property type="term" value="F:ubiquitin protein ligase activity"/>
    <property type="evidence" value="ECO:0007669"/>
    <property type="project" value="InterPro"/>
</dbReference>
<dbReference type="EMBL" id="JAEAOA010002340">
    <property type="protein sequence ID" value="KAK3591656.1"/>
    <property type="molecule type" value="Genomic_DNA"/>
</dbReference>
<dbReference type="GO" id="GO:0006511">
    <property type="term" value="P:ubiquitin-dependent protein catabolic process"/>
    <property type="evidence" value="ECO:0007669"/>
    <property type="project" value="TreeGrafter"/>
</dbReference>
<dbReference type="InterPro" id="IPR001841">
    <property type="entry name" value="Znf_RING"/>
</dbReference>
<feature type="compositionally biased region" description="Polar residues" evidence="4">
    <location>
        <begin position="491"/>
        <end position="510"/>
    </location>
</feature>
<dbReference type="InterPro" id="IPR033489">
    <property type="entry name" value="RBBP6"/>
</dbReference>
<proteinExistence type="predicted"/>
<dbReference type="GO" id="GO:0008270">
    <property type="term" value="F:zinc ion binding"/>
    <property type="evidence" value="ECO:0007669"/>
    <property type="project" value="UniProtKB-KW"/>
</dbReference>
<reference evidence="6" key="3">
    <citation type="submission" date="2023-05" db="EMBL/GenBank/DDBJ databases">
        <authorList>
            <person name="Smith C.H."/>
        </authorList>
    </citation>
    <scope>NUCLEOTIDE SEQUENCE</scope>
    <source>
        <strain evidence="6">CHS0354</strain>
        <tissue evidence="6">Mantle</tissue>
    </source>
</reference>
<dbReference type="GO" id="GO:0016567">
    <property type="term" value="P:protein ubiquitination"/>
    <property type="evidence" value="ECO:0007669"/>
    <property type="project" value="InterPro"/>
</dbReference>
<keyword evidence="1 3" id="KW-0863">Zinc-finger</keyword>
<dbReference type="Pfam" id="PF04564">
    <property type="entry name" value="U-box"/>
    <property type="match status" value="1"/>
</dbReference>
<evidence type="ECO:0000256" key="2">
    <source>
        <dbReference type="ARBA" id="ARBA00022833"/>
    </source>
</evidence>
<evidence type="ECO:0000256" key="4">
    <source>
        <dbReference type="SAM" id="MobiDB-lite"/>
    </source>
</evidence>
<dbReference type="PANTHER" id="PTHR15439:SF0">
    <property type="entry name" value="CELL DIVISION CYCLE AND APOPTOSIS REGULATOR PROTEIN 1-RELATED"/>
    <property type="match status" value="1"/>
</dbReference>
<keyword evidence="1 3" id="KW-0479">Metal-binding</keyword>
<feature type="region of interest" description="Disordered" evidence="4">
    <location>
        <begin position="162"/>
        <end position="202"/>
    </location>
</feature>
<feature type="compositionally biased region" description="Basic and acidic residues" evidence="4">
    <location>
        <begin position="374"/>
        <end position="384"/>
    </location>
</feature>
<dbReference type="PANTHER" id="PTHR15439">
    <property type="entry name" value="RETINOBLASTOMA-BINDING PROTEIN 6"/>
    <property type="match status" value="1"/>
</dbReference>
<protein>
    <recommendedName>
        <fullName evidence="5">RING-type domain-containing protein</fullName>
    </recommendedName>
</protein>
<evidence type="ECO:0000256" key="1">
    <source>
        <dbReference type="ARBA" id="ARBA00022771"/>
    </source>
</evidence>
<dbReference type="Gene3D" id="3.30.40.10">
    <property type="entry name" value="Zinc/RING finger domain, C3HC4 (zinc finger)"/>
    <property type="match status" value="1"/>
</dbReference>
<feature type="compositionally biased region" description="Low complexity" evidence="4">
    <location>
        <begin position="168"/>
        <end position="183"/>
    </location>
</feature>
<dbReference type="GO" id="GO:0006397">
    <property type="term" value="P:mRNA processing"/>
    <property type="evidence" value="ECO:0007669"/>
    <property type="project" value="InterPro"/>
</dbReference>
<dbReference type="SMART" id="SM00184">
    <property type="entry name" value="RING"/>
    <property type="match status" value="1"/>
</dbReference>